<keyword evidence="4" id="KW-0233">DNA recombination</keyword>
<comment type="similarity">
    <text evidence="1">Belongs to the 'phage' integrase family.</text>
</comment>
<dbReference type="SUPFAM" id="SSF56349">
    <property type="entry name" value="DNA breaking-rejoining enzymes"/>
    <property type="match status" value="1"/>
</dbReference>
<dbReference type="InterPro" id="IPR013762">
    <property type="entry name" value="Integrase-like_cat_sf"/>
</dbReference>
<evidence type="ECO:0000313" key="9">
    <source>
        <dbReference type="EMBL" id="NYF58798.1"/>
    </source>
</evidence>
<dbReference type="CDD" id="cd01189">
    <property type="entry name" value="INT_ICEBs1_C_like"/>
    <property type="match status" value="1"/>
</dbReference>
<dbReference type="Pfam" id="PF00589">
    <property type="entry name" value="Phage_integrase"/>
    <property type="match status" value="1"/>
</dbReference>
<sequence>MAHIVDRWYRTIPGPDGKSRQEPKPECGQGMRYRVRYTAPDGKEKSQSFPDKKKREAQAFLARVQADILKGTYVDPDAGRITFKRYADDWLAAATTDELTRDRLEYEFRLHVYPAFGDQALTAIQPATIRAWAHQLQAKGLAASYRRVLFNDVSMIFNAAVDDRKVVSNPFAVKTIRPPKHQAPKVVPWPNDLRARFRAAVADRYRVTVDLGAGCGLRQGEIFGVSPNDVDPARPVLHVTRQVKLVRGRLIFAPPKGGKVRDVPLPESVSRRLTEHAKQYPPVDVTLPWGSSTGEPRTVPLYLTTPAGTALSRTAFNSGVWKPAIRATGVPDNRHNGMHVLRHTYASVLLDAGESVKALSAYLGHSDPGFTLRIYTHLLPASEDRTRRAIDHAFADDPQTPDGLETA</sequence>
<feature type="domain" description="Tyr recombinase" evidence="7">
    <location>
        <begin position="182"/>
        <end position="391"/>
    </location>
</feature>
<evidence type="ECO:0000256" key="4">
    <source>
        <dbReference type="ARBA" id="ARBA00023172"/>
    </source>
</evidence>
<dbReference type="EMBL" id="JACCCQ010000001">
    <property type="protein sequence ID" value="NYF58798.1"/>
    <property type="molecule type" value="Genomic_DNA"/>
</dbReference>
<feature type="region of interest" description="Disordered" evidence="6">
    <location>
        <begin position="11"/>
        <end position="31"/>
    </location>
</feature>
<gene>
    <name evidence="9" type="ORF">HDA35_004629</name>
</gene>
<dbReference type="PANTHER" id="PTHR30349">
    <property type="entry name" value="PHAGE INTEGRASE-RELATED"/>
    <property type="match status" value="1"/>
</dbReference>
<dbReference type="InterPro" id="IPR004107">
    <property type="entry name" value="Integrase_SAM-like_N"/>
</dbReference>
<dbReference type="Gene3D" id="1.10.443.10">
    <property type="entry name" value="Intergrase catalytic core"/>
    <property type="match status" value="1"/>
</dbReference>
<dbReference type="InterPro" id="IPR050090">
    <property type="entry name" value="Tyrosine_recombinase_XerCD"/>
</dbReference>
<accession>A0ABX2RU98</accession>
<evidence type="ECO:0000256" key="6">
    <source>
        <dbReference type="SAM" id="MobiDB-lite"/>
    </source>
</evidence>
<dbReference type="RefSeq" id="WP_179804608.1">
    <property type="nucleotide sequence ID" value="NZ_JACCCQ010000001.1"/>
</dbReference>
<organism evidence="9 10">
    <name type="scientific">Micromonospora purpureochromogenes</name>
    <dbReference type="NCBI Taxonomy" id="47872"/>
    <lineage>
        <taxon>Bacteria</taxon>
        <taxon>Bacillati</taxon>
        <taxon>Actinomycetota</taxon>
        <taxon>Actinomycetes</taxon>
        <taxon>Micromonosporales</taxon>
        <taxon>Micromonosporaceae</taxon>
        <taxon>Micromonospora</taxon>
    </lineage>
</organism>
<dbReference type="PROSITE" id="PS51900">
    <property type="entry name" value="CB"/>
    <property type="match status" value="1"/>
</dbReference>
<dbReference type="InterPro" id="IPR010998">
    <property type="entry name" value="Integrase_recombinase_N"/>
</dbReference>
<keyword evidence="2" id="KW-0229">DNA integration</keyword>
<dbReference type="InterPro" id="IPR011010">
    <property type="entry name" value="DNA_brk_join_enz"/>
</dbReference>
<evidence type="ECO:0000256" key="5">
    <source>
        <dbReference type="PROSITE-ProRule" id="PRU01248"/>
    </source>
</evidence>
<name>A0ABX2RU98_9ACTN</name>
<protein>
    <submittedName>
        <fullName evidence="9">Integrase</fullName>
    </submittedName>
</protein>
<keyword evidence="10" id="KW-1185">Reference proteome</keyword>
<proteinExistence type="inferred from homology"/>
<dbReference type="InterPro" id="IPR044068">
    <property type="entry name" value="CB"/>
</dbReference>
<dbReference type="Gene3D" id="1.10.150.130">
    <property type="match status" value="1"/>
</dbReference>
<evidence type="ECO:0000259" key="7">
    <source>
        <dbReference type="PROSITE" id="PS51898"/>
    </source>
</evidence>
<reference evidence="9 10" key="1">
    <citation type="submission" date="2020-07" db="EMBL/GenBank/DDBJ databases">
        <title>Sequencing the genomes of 1000 actinobacteria strains.</title>
        <authorList>
            <person name="Klenk H.-P."/>
        </authorList>
    </citation>
    <scope>NUCLEOTIDE SEQUENCE [LARGE SCALE GENOMIC DNA]</scope>
    <source>
        <strain evidence="9 10">DSM 43814</strain>
    </source>
</reference>
<evidence type="ECO:0000256" key="1">
    <source>
        <dbReference type="ARBA" id="ARBA00008857"/>
    </source>
</evidence>
<evidence type="ECO:0000259" key="8">
    <source>
        <dbReference type="PROSITE" id="PS51900"/>
    </source>
</evidence>
<evidence type="ECO:0000313" key="10">
    <source>
        <dbReference type="Proteomes" id="UP000631553"/>
    </source>
</evidence>
<feature type="domain" description="Core-binding (CB)" evidence="8">
    <location>
        <begin position="81"/>
        <end position="161"/>
    </location>
</feature>
<dbReference type="InterPro" id="IPR002104">
    <property type="entry name" value="Integrase_catalytic"/>
</dbReference>
<dbReference type="PROSITE" id="PS51898">
    <property type="entry name" value="TYR_RECOMBINASE"/>
    <property type="match status" value="1"/>
</dbReference>
<keyword evidence="3 5" id="KW-0238">DNA-binding</keyword>
<evidence type="ECO:0000256" key="3">
    <source>
        <dbReference type="ARBA" id="ARBA00023125"/>
    </source>
</evidence>
<dbReference type="PANTHER" id="PTHR30349:SF64">
    <property type="entry name" value="PROPHAGE INTEGRASE INTD-RELATED"/>
    <property type="match status" value="1"/>
</dbReference>
<dbReference type="Pfam" id="PF14659">
    <property type="entry name" value="Phage_int_SAM_3"/>
    <property type="match status" value="1"/>
</dbReference>
<evidence type="ECO:0000256" key="2">
    <source>
        <dbReference type="ARBA" id="ARBA00022908"/>
    </source>
</evidence>
<comment type="caution">
    <text evidence="9">The sequence shown here is derived from an EMBL/GenBank/DDBJ whole genome shotgun (WGS) entry which is preliminary data.</text>
</comment>
<dbReference type="Proteomes" id="UP000631553">
    <property type="component" value="Unassembled WGS sequence"/>
</dbReference>